<sequence>PDENDENDYDNDENDQIQDPETLIKHQKYATRLYIPLFIITIYILFFIALINPQTQTITVPNITPILFDQLYHEYGETLSCPCKNTSIFYETFVTTEISFHPVCSSIFISKEWIQSLYHPYASAFLVMDFRTTASSQVNQDVFS</sequence>
<dbReference type="AlphaFoldDB" id="A0A820NB31"/>
<dbReference type="EMBL" id="CAJOBB010022795">
    <property type="protein sequence ID" value="CAF4387850.1"/>
    <property type="molecule type" value="Genomic_DNA"/>
</dbReference>
<keyword evidence="1" id="KW-1133">Transmembrane helix</keyword>
<feature type="transmembrane region" description="Helical" evidence="1">
    <location>
        <begin position="33"/>
        <end position="51"/>
    </location>
</feature>
<evidence type="ECO:0000313" key="3">
    <source>
        <dbReference type="Proteomes" id="UP000663868"/>
    </source>
</evidence>
<reference evidence="2" key="1">
    <citation type="submission" date="2021-02" db="EMBL/GenBank/DDBJ databases">
        <authorList>
            <person name="Nowell W R."/>
        </authorList>
    </citation>
    <scope>NUCLEOTIDE SEQUENCE</scope>
</reference>
<dbReference type="Proteomes" id="UP000663868">
    <property type="component" value="Unassembled WGS sequence"/>
</dbReference>
<proteinExistence type="predicted"/>
<name>A0A820NB31_9BILA</name>
<protein>
    <submittedName>
        <fullName evidence="2">Uncharacterized protein</fullName>
    </submittedName>
</protein>
<gene>
    <name evidence="2" type="ORF">KXQ929_LOCUS50287</name>
</gene>
<feature type="non-terminal residue" evidence="2">
    <location>
        <position position="1"/>
    </location>
</feature>
<keyword evidence="1" id="KW-0472">Membrane</keyword>
<keyword evidence="1" id="KW-0812">Transmembrane</keyword>
<comment type="caution">
    <text evidence="2">The sequence shown here is derived from an EMBL/GenBank/DDBJ whole genome shotgun (WGS) entry which is preliminary data.</text>
</comment>
<evidence type="ECO:0000313" key="2">
    <source>
        <dbReference type="EMBL" id="CAF4387850.1"/>
    </source>
</evidence>
<accession>A0A820NB31</accession>
<evidence type="ECO:0000256" key="1">
    <source>
        <dbReference type="SAM" id="Phobius"/>
    </source>
</evidence>
<organism evidence="2 3">
    <name type="scientific">Adineta steineri</name>
    <dbReference type="NCBI Taxonomy" id="433720"/>
    <lineage>
        <taxon>Eukaryota</taxon>
        <taxon>Metazoa</taxon>
        <taxon>Spiralia</taxon>
        <taxon>Gnathifera</taxon>
        <taxon>Rotifera</taxon>
        <taxon>Eurotatoria</taxon>
        <taxon>Bdelloidea</taxon>
        <taxon>Adinetida</taxon>
        <taxon>Adinetidae</taxon>
        <taxon>Adineta</taxon>
    </lineage>
</organism>